<dbReference type="EMBL" id="JACICA010000010">
    <property type="protein sequence ID" value="MBB3703286.1"/>
    <property type="molecule type" value="Genomic_DNA"/>
</dbReference>
<dbReference type="GO" id="GO:0005524">
    <property type="term" value="F:ATP binding"/>
    <property type="evidence" value="ECO:0007669"/>
    <property type="project" value="InterPro"/>
</dbReference>
<dbReference type="GO" id="GO:0016020">
    <property type="term" value="C:membrane"/>
    <property type="evidence" value="ECO:0007669"/>
    <property type="project" value="InterPro"/>
</dbReference>
<sequence>MNKFDKNSFLGSWLNIVQFKTIQNIKEKFPFYTQLDVMDCGPACLRMIAKFYGRHYSLQTLRDRSFITREGVSMLGISDAAESVGMRTAGIKISTEKLVEEAILPCILHWHQNHFVVLYKVKRNRKGKLFFFIADPASRLVCYGQKEFTPIRFKKRSFMSFLNRIGVQKKSHYRNGE</sequence>
<evidence type="ECO:0000313" key="2">
    <source>
        <dbReference type="EMBL" id="MBB3703286.1"/>
    </source>
</evidence>
<comment type="caution">
    <text evidence="2">The sequence shown here is derived from an EMBL/GenBank/DDBJ whole genome shotgun (WGS) entry which is preliminary data.</text>
</comment>
<gene>
    <name evidence="2" type="ORF">FHS60_001768</name>
</gene>
<dbReference type="AlphaFoldDB" id="A0A7W5YGM9"/>
<dbReference type="InterPro" id="IPR005074">
    <property type="entry name" value="Peptidase_C39"/>
</dbReference>
<accession>A0A7W5YGM9</accession>
<dbReference type="GO" id="GO:0008233">
    <property type="term" value="F:peptidase activity"/>
    <property type="evidence" value="ECO:0007669"/>
    <property type="project" value="InterPro"/>
</dbReference>
<dbReference type="Pfam" id="PF03412">
    <property type="entry name" value="Peptidase_C39"/>
    <property type="match status" value="1"/>
</dbReference>
<reference evidence="2 3" key="1">
    <citation type="submission" date="2020-08" db="EMBL/GenBank/DDBJ databases">
        <title>Genomic Encyclopedia of Type Strains, Phase IV (KMG-IV): sequencing the most valuable type-strain genomes for metagenomic binning, comparative biology and taxonomic classification.</title>
        <authorList>
            <person name="Goeker M."/>
        </authorList>
    </citation>
    <scope>NUCLEOTIDE SEQUENCE [LARGE SCALE GENOMIC DNA]</scope>
    <source>
        <strain evidence="2 3">DSM 22548</strain>
    </source>
</reference>
<evidence type="ECO:0000259" key="1">
    <source>
        <dbReference type="PROSITE" id="PS50990"/>
    </source>
</evidence>
<proteinExistence type="predicted"/>
<feature type="domain" description="Peptidase C39" evidence="1">
    <location>
        <begin position="34"/>
        <end position="159"/>
    </location>
</feature>
<name>A0A7W5YGM9_9BACT</name>
<protein>
    <submittedName>
        <fullName evidence="2">ABC-type bacteriocin/lantibiotic exporter with double-glycine peptidase domain</fullName>
    </submittedName>
</protein>
<evidence type="ECO:0000313" key="3">
    <source>
        <dbReference type="Proteomes" id="UP000541425"/>
    </source>
</evidence>
<dbReference type="PROSITE" id="PS50990">
    <property type="entry name" value="PEPTIDASE_C39"/>
    <property type="match status" value="1"/>
</dbReference>
<organism evidence="2 3">
    <name type="scientific">Alloprevotella rava</name>
    <dbReference type="NCBI Taxonomy" id="671218"/>
    <lineage>
        <taxon>Bacteria</taxon>
        <taxon>Pseudomonadati</taxon>
        <taxon>Bacteroidota</taxon>
        <taxon>Bacteroidia</taxon>
        <taxon>Bacteroidales</taxon>
        <taxon>Prevotellaceae</taxon>
        <taxon>Alloprevotella</taxon>
    </lineage>
</organism>
<dbReference type="Proteomes" id="UP000541425">
    <property type="component" value="Unassembled WGS sequence"/>
</dbReference>
<dbReference type="CDD" id="cd02418">
    <property type="entry name" value="Peptidase_C39B"/>
    <property type="match status" value="1"/>
</dbReference>
<dbReference type="GO" id="GO:0006508">
    <property type="term" value="P:proteolysis"/>
    <property type="evidence" value="ECO:0007669"/>
    <property type="project" value="InterPro"/>
</dbReference>
<dbReference type="Gene3D" id="3.90.70.10">
    <property type="entry name" value="Cysteine proteinases"/>
    <property type="match status" value="1"/>
</dbReference>